<dbReference type="Proteomes" id="UP000525298">
    <property type="component" value="Unassembled WGS sequence"/>
</dbReference>
<organism evidence="1 2">
    <name type="scientific">Desulfosalsimonas propionicica</name>
    <dbReference type="NCBI Taxonomy" id="332175"/>
    <lineage>
        <taxon>Bacteria</taxon>
        <taxon>Pseudomonadati</taxon>
        <taxon>Thermodesulfobacteriota</taxon>
        <taxon>Desulfobacteria</taxon>
        <taxon>Desulfobacterales</taxon>
        <taxon>Desulfosalsimonadaceae</taxon>
        <taxon>Desulfosalsimonas</taxon>
    </lineage>
</organism>
<gene>
    <name evidence="1" type="ORF">HNR65_003316</name>
</gene>
<protein>
    <submittedName>
        <fullName evidence="1">Uncharacterized protein</fullName>
    </submittedName>
</protein>
<keyword evidence="2" id="KW-1185">Reference proteome</keyword>
<accession>A0A7W0CC17</accession>
<comment type="caution">
    <text evidence="1">The sequence shown here is derived from an EMBL/GenBank/DDBJ whole genome shotgun (WGS) entry which is preliminary data.</text>
</comment>
<proteinExistence type="predicted"/>
<evidence type="ECO:0000313" key="1">
    <source>
        <dbReference type="EMBL" id="MBA2882960.1"/>
    </source>
</evidence>
<dbReference type="RefSeq" id="WP_181552574.1">
    <property type="nucleotide sequence ID" value="NZ_JACDUS010000014.1"/>
</dbReference>
<reference evidence="1 2" key="1">
    <citation type="submission" date="2020-07" db="EMBL/GenBank/DDBJ databases">
        <title>Genomic Encyclopedia of Type Strains, Phase IV (KMG-IV): sequencing the most valuable type-strain genomes for metagenomic binning, comparative biology and taxonomic classification.</title>
        <authorList>
            <person name="Goeker M."/>
        </authorList>
    </citation>
    <scope>NUCLEOTIDE SEQUENCE [LARGE SCALE GENOMIC DNA]</scope>
    <source>
        <strain evidence="1 2">DSM 17721</strain>
    </source>
</reference>
<dbReference type="AlphaFoldDB" id="A0A7W0CC17"/>
<dbReference type="EMBL" id="JACDUS010000014">
    <property type="protein sequence ID" value="MBA2882960.1"/>
    <property type="molecule type" value="Genomic_DNA"/>
</dbReference>
<name>A0A7W0CC17_9BACT</name>
<sequence>MNLKISTKRHCIETEVKGQYNRAVSKYFKASGENEKKDLENRIDLLHHAIETLDFSSLRSRYPDLRGDSSAEICLFRDNAGAIGITINGEEIETTNPN</sequence>
<evidence type="ECO:0000313" key="2">
    <source>
        <dbReference type="Proteomes" id="UP000525298"/>
    </source>
</evidence>